<dbReference type="GeneID" id="94841111"/>
<evidence type="ECO:0000256" key="1">
    <source>
        <dbReference type="SAM" id="Coils"/>
    </source>
</evidence>
<keyword evidence="1" id="KW-0175">Coiled coil</keyword>
<gene>
    <name evidence="2" type="ORF">TRFO_28830</name>
</gene>
<protein>
    <submittedName>
        <fullName evidence="2">Golgin subfamily A member 6-like protein 2</fullName>
    </submittedName>
</protein>
<sequence length="193" mass="23076">MTILSNISNEENDGDELAFPESEEIIPFVDKYSDIYDQLEEWLTDKEKQIEEFNTHHQQLKAVYDELKQQNEELKAKLSEEPDLSGEIETIKEEINKKISTMKSKEEILELNRQKSEELNSLIKAIDASQQEEKREVIKEDKEVNVQQLNELQLKCFRKWEELRQIKYEQYLHERDMKHYLAVIKSQIPNFDV</sequence>
<dbReference type="EMBL" id="MLAK01000817">
    <property type="protein sequence ID" value="OHT03696.1"/>
    <property type="molecule type" value="Genomic_DNA"/>
</dbReference>
<name>A0A1J4JYY7_9EUKA</name>
<dbReference type="Proteomes" id="UP000179807">
    <property type="component" value="Unassembled WGS sequence"/>
</dbReference>
<keyword evidence="3" id="KW-1185">Reference proteome</keyword>
<dbReference type="AlphaFoldDB" id="A0A1J4JYY7"/>
<accession>A0A1J4JYY7</accession>
<reference evidence="2" key="1">
    <citation type="submission" date="2016-10" db="EMBL/GenBank/DDBJ databases">
        <authorList>
            <person name="Benchimol M."/>
            <person name="Almeida L.G."/>
            <person name="Vasconcelos A.T."/>
            <person name="Perreira-Neves A."/>
            <person name="Rosa I.A."/>
            <person name="Tasca T."/>
            <person name="Bogo M.R."/>
            <person name="de Souza W."/>
        </authorList>
    </citation>
    <scope>NUCLEOTIDE SEQUENCE [LARGE SCALE GENOMIC DNA]</scope>
    <source>
        <strain evidence="2">K</strain>
    </source>
</reference>
<feature type="coiled-coil region" evidence="1">
    <location>
        <begin position="50"/>
        <end position="84"/>
    </location>
</feature>
<evidence type="ECO:0000313" key="2">
    <source>
        <dbReference type="EMBL" id="OHT03696.1"/>
    </source>
</evidence>
<organism evidence="2 3">
    <name type="scientific">Tritrichomonas foetus</name>
    <dbReference type="NCBI Taxonomy" id="1144522"/>
    <lineage>
        <taxon>Eukaryota</taxon>
        <taxon>Metamonada</taxon>
        <taxon>Parabasalia</taxon>
        <taxon>Tritrichomonadida</taxon>
        <taxon>Tritrichomonadidae</taxon>
        <taxon>Tritrichomonas</taxon>
    </lineage>
</organism>
<dbReference type="VEuPathDB" id="TrichDB:TRFO_28830"/>
<proteinExistence type="predicted"/>
<dbReference type="RefSeq" id="XP_068356832.1">
    <property type="nucleotide sequence ID" value="XM_068506407.1"/>
</dbReference>
<comment type="caution">
    <text evidence="2">The sequence shown here is derived from an EMBL/GenBank/DDBJ whole genome shotgun (WGS) entry which is preliminary data.</text>
</comment>
<evidence type="ECO:0000313" key="3">
    <source>
        <dbReference type="Proteomes" id="UP000179807"/>
    </source>
</evidence>